<dbReference type="AlphaFoldDB" id="A0AAV6ZBC0"/>
<dbReference type="EMBL" id="WNYA01003223">
    <property type="protein sequence ID" value="KAG8543548.1"/>
    <property type="molecule type" value="Genomic_DNA"/>
</dbReference>
<proteinExistence type="predicted"/>
<comment type="caution">
    <text evidence="1">The sequence shown here is derived from an EMBL/GenBank/DDBJ whole genome shotgun (WGS) entry which is preliminary data.</text>
</comment>
<gene>
    <name evidence="1" type="ORF">GDO81_024354</name>
</gene>
<sequence length="96" mass="10229">MAACISILHHQKGKGVNTIKCLGCHMILFSSLGGLSLVSDHLLTSDFNSLLAFVSDFQITSAGEVEVIVPRGIFMSSKGCCPKALLPLSERRPVQG</sequence>
<organism evidence="1 2">
    <name type="scientific">Engystomops pustulosus</name>
    <name type="common">Tungara frog</name>
    <name type="synonym">Physalaemus pustulosus</name>
    <dbReference type="NCBI Taxonomy" id="76066"/>
    <lineage>
        <taxon>Eukaryota</taxon>
        <taxon>Metazoa</taxon>
        <taxon>Chordata</taxon>
        <taxon>Craniata</taxon>
        <taxon>Vertebrata</taxon>
        <taxon>Euteleostomi</taxon>
        <taxon>Amphibia</taxon>
        <taxon>Batrachia</taxon>
        <taxon>Anura</taxon>
        <taxon>Neobatrachia</taxon>
        <taxon>Hyloidea</taxon>
        <taxon>Leptodactylidae</taxon>
        <taxon>Leiuperinae</taxon>
        <taxon>Engystomops</taxon>
    </lineage>
</organism>
<accession>A0AAV6ZBC0</accession>
<evidence type="ECO:0000313" key="1">
    <source>
        <dbReference type="EMBL" id="KAG8543548.1"/>
    </source>
</evidence>
<protein>
    <submittedName>
        <fullName evidence="1">Uncharacterized protein</fullName>
    </submittedName>
</protein>
<keyword evidence="2" id="KW-1185">Reference proteome</keyword>
<dbReference type="Proteomes" id="UP000824782">
    <property type="component" value="Unassembled WGS sequence"/>
</dbReference>
<reference evidence="1" key="1">
    <citation type="thesis" date="2020" institute="ProQuest LLC" country="789 East Eisenhower Parkway, Ann Arbor, MI, USA">
        <title>Comparative Genomics and Chromosome Evolution.</title>
        <authorList>
            <person name="Mudd A.B."/>
        </authorList>
    </citation>
    <scope>NUCLEOTIDE SEQUENCE</scope>
    <source>
        <strain evidence="1">237g6f4</strain>
        <tissue evidence="1">Blood</tissue>
    </source>
</reference>
<name>A0AAV6ZBC0_ENGPU</name>
<evidence type="ECO:0000313" key="2">
    <source>
        <dbReference type="Proteomes" id="UP000824782"/>
    </source>
</evidence>